<dbReference type="PANTHER" id="PTHR35605">
    <property type="entry name" value="ECP2 EFFECTOR PROTEIN DOMAIN-CONTAINING PROTEIN-RELATED"/>
    <property type="match status" value="1"/>
</dbReference>
<comment type="caution">
    <text evidence="3">The sequence shown here is derived from an EMBL/GenBank/DDBJ whole genome shotgun (WGS) entry which is preliminary data.</text>
</comment>
<evidence type="ECO:0000313" key="4">
    <source>
        <dbReference type="Proteomes" id="UP000190312"/>
    </source>
</evidence>
<name>A0A1S9DKC1_ASPOZ</name>
<dbReference type="PANTHER" id="PTHR35605:SF1">
    <property type="entry name" value="ECP2 EFFECTOR PROTEIN DOMAIN-CONTAINING PROTEIN-RELATED"/>
    <property type="match status" value="1"/>
</dbReference>
<gene>
    <name evidence="3" type="ORF">OAory_01107960</name>
</gene>
<dbReference type="Pfam" id="PF22693">
    <property type="entry name" value="MACPF_1"/>
    <property type="match status" value="1"/>
</dbReference>
<keyword evidence="1" id="KW-0732">Signal</keyword>
<feature type="signal peptide" evidence="1">
    <location>
        <begin position="1"/>
        <end position="20"/>
    </location>
</feature>
<dbReference type="EMBL" id="MKZY01000005">
    <property type="protein sequence ID" value="OOO09500.1"/>
    <property type="molecule type" value="Genomic_DNA"/>
</dbReference>
<dbReference type="VEuPathDB" id="FungiDB:AO090001000052"/>
<dbReference type="VEuPathDB" id="FungiDB:AO090001000053"/>
<dbReference type="VEuPathDB" id="FungiDB:AO090001000055"/>
<proteinExistence type="predicted"/>
<dbReference type="InterPro" id="IPR054586">
    <property type="entry name" value="MACPF_1_fungal"/>
</dbReference>
<protein>
    <submittedName>
        <fullName evidence="3">Membrane attack complex component/perforin (MACPF) domain-containing protein</fullName>
    </submittedName>
</protein>
<evidence type="ECO:0000313" key="3">
    <source>
        <dbReference type="EMBL" id="OOO09500.1"/>
    </source>
</evidence>
<accession>A0A1S9DKC1</accession>
<sequence length="928" mass="103330">MKLTQFASILTAGFVAAAQALDESPIPGYGIQEPSWEVETTPGGPKVILNGTVQQVHAQLLEINPNYDDDFATVLDKRDATVFGKRDDIKCNNFPQARRGDIEAGIKHLRGVSGQPSNGPGPGNCGRVSCSWGTAIWWCNDNTFTKVLPSFNNIADGAQVILNNCQRGGVKLSGQDFHSDNWNVIISWTLFGPKFGFSISKGFKETPFTQPNLEIFRWERENKTTMGEGDITLTLQKYDLKSRGATPTSRAIVPKTFREAALQHLRWYLVQNKRLPKEYVNQRFCDKDGADVPDDTTFDVYTKLNKESEEDSFNVYFIAPGEQESIWTGMDDGTAAFLKEGLDLKTSQQMAFLNPSLNKLTSSIEKDDWKASAGKADTHAADMNERQWGIVMRNNDLLNGKFFEGGNTNSKIAVPTSISRARYTAFALKERSIPDYDVTFEAPKDIPGNTKKPEIKFRIPRFQICDSSRVEVFETKSAIADSMASNAFSQTTVEASAGGGAFGVSVGVKAGATTSGSSSFAQSSSKDESRMHVAYLFPRVEIFLDVDDLEVTEECKKYLDKIRDPKAKKEDADTFFQKFGHVFVPHVQLGGRLHSVESTTSIAGATTEEKASALKAAASASVSGWGFQASVSASHETTSNSKTEKSHSSSNHSITWHADGGDTLLCNNPPAWCPTVHSFYNWRVMNQIGMVDIIELIGKIKGYEDIPLRIQEIYFANVQFKIIKHDDHPAAQPYLGMVSNEELLERPEAGGGNFSRRAMRHVLTKSHSREEHLDSSLEVLALKNQLVWEGSNGTTARFKFGTLYPMRFSVWNRQTDERALYAVRRTTTAEHYQNENVLYAGMNEEPNVLVRFSKLKNEKKPNGVSFQMDFDAATRADKIGAHDWVRMDFYDIQTKENVGWLQNNGGIAKLNELGDLQMDASVFKFMYL</sequence>
<evidence type="ECO:0000259" key="2">
    <source>
        <dbReference type="Pfam" id="PF22693"/>
    </source>
</evidence>
<organism evidence="3 4">
    <name type="scientific">Aspergillus oryzae</name>
    <name type="common">Yellow koji mold</name>
    <dbReference type="NCBI Taxonomy" id="5062"/>
    <lineage>
        <taxon>Eukaryota</taxon>
        <taxon>Fungi</taxon>
        <taxon>Dikarya</taxon>
        <taxon>Ascomycota</taxon>
        <taxon>Pezizomycotina</taxon>
        <taxon>Eurotiomycetes</taxon>
        <taxon>Eurotiomycetidae</taxon>
        <taxon>Eurotiales</taxon>
        <taxon>Aspergillaceae</taxon>
        <taxon>Aspergillus</taxon>
        <taxon>Aspergillus subgen. Circumdati</taxon>
    </lineage>
</organism>
<dbReference type="Proteomes" id="UP000190312">
    <property type="component" value="Unassembled WGS sequence"/>
</dbReference>
<dbReference type="AlphaFoldDB" id="A0A1S9DKC1"/>
<feature type="chain" id="PRO_5012164888" evidence="1">
    <location>
        <begin position="21"/>
        <end position="928"/>
    </location>
</feature>
<evidence type="ECO:0000256" key="1">
    <source>
        <dbReference type="SAM" id="SignalP"/>
    </source>
</evidence>
<reference evidence="3 4" key="1">
    <citation type="submission" date="2016-10" db="EMBL/GenBank/DDBJ databases">
        <title>Genome sequencing of Aspergillus oryzae BCC7051.</title>
        <authorList>
            <person name="Thammarongtham C."/>
            <person name="Vorapreeda T."/>
            <person name="Nookaew I."/>
            <person name="Srisuk T."/>
            <person name="Land M."/>
            <person name="Jeennor S."/>
            <person name="Laoteng K."/>
        </authorList>
    </citation>
    <scope>NUCLEOTIDE SEQUENCE [LARGE SCALE GENOMIC DNA]</scope>
    <source>
        <strain evidence="3 4">BCC7051</strain>
    </source>
</reference>
<dbReference type="OrthoDB" id="2562973at2759"/>
<feature type="domain" description="MACPF-like" evidence="2">
    <location>
        <begin position="531"/>
        <end position="697"/>
    </location>
</feature>